<organism evidence="2 3">
    <name type="scientific">Mesorhabditis spiculigera</name>
    <dbReference type="NCBI Taxonomy" id="96644"/>
    <lineage>
        <taxon>Eukaryota</taxon>
        <taxon>Metazoa</taxon>
        <taxon>Ecdysozoa</taxon>
        <taxon>Nematoda</taxon>
        <taxon>Chromadorea</taxon>
        <taxon>Rhabditida</taxon>
        <taxon>Rhabditina</taxon>
        <taxon>Rhabditomorpha</taxon>
        <taxon>Rhabditoidea</taxon>
        <taxon>Rhabditidae</taxon>
        <taxon>Mesorhabditinae</taxon>
        <taxon>Mesorhabditis</taxon>
    </lineage>
</organism>
<name>A0AA36C6E5_9BILA</name>
<sequence>MSSSYLLLALACAALAVLSNAAEKEFCAALGPWNEALRSEILGHDEFVGKLKKFDAEHQKVVAAAKGSPDLEKITDCLQKKLDKARADDGEAGKLPLGQPQFEKVRDINSALLEQSLACVKGKCGKF</sequence>
<evidence type="ECO:0000313" key="2">
    <source>
        <dbReference type="EMBL" id="CAJ0559683.1"/>
    </source>
</evidence>
<proteinExistence type="predicted"/>
<comment type="caution">
    <text evidence="2">The sequence shown here is derived from an EMBL/GenBank/DDBJ whole genome shotgun (WGS) entry which is preliminary data.</text>
</comment>
<keyword evidence="3" id="KW-1185">Reference proteome</keyword>
<feature type="chain" id="PRO_5041469992" evidence="1">
    <location>
        <begin position="22"/>
        <end position="127"/>
    </location>
</feature>
<evidence type="ECO:0000256" key="1">
    <source>
        <dbReference type="SAM" id="SignalP"/>
    </source>
</evidence>
<reference evidence="2" key="1">
    <citation type="submission" date="2023-06" db="EMBL/GenBank/DDBJ databases">
        <authorList>
            <person name="Delattre M."/>
        </authorList>
    </citation>
    <scope>NUCLEOTIDE SEQUENCE</scope>
    <source>
        <strain evidence="2">AF72</strain>
    </source>
</reference>
<dbReference type="Proteomes" id="UP001177023">
    <property type="component" value="Unassembled WGS sequence"/>
</dbReference>
<accession>A0AA36C6E5</accession>
<dbReference type="AlphaFoldDB" id="A0AA36C6E5"/>
<feature type="signal peptide" evidence="1">
    <location>
        <begin position="1"/>
        <end position="21"/>
    </location>
</feature>
<evidence type="ECO:0000313" key="3">
    <source>
        <dbReference type="Proteomes" id="UP001177023"/>
    </source>
</evidence>
<protein>
    <submittedName>
        <fullName evidence="2">Uncharacterized protein</fullName>
    </submittedName>
</protein>
<gene>
    <name evidence="2" type="ORF">MSPICULIGERA_LOCUS1342</name>
</gene>
<keyword evidence="1" id="KW-0732">Signal</keyword>
<feature type="non-terminal residue" evidence="2">
    <location>
        <position position="127"/>
    </location>
</feature>
<dbReference type="EMBL" id="CATQJA010000376">
    <property type="protein sequence ID" value="CAJ0559683.1"/>
    <property type="molecule type" value="Genomic_DNA"/>
</dbReference>